<feature type="transmembrane region" description="Helical" evidence="1">
    <location>
        <begin position="49"/>
        <end position="75"/>
    </location>
</feature>
<protein>
    <recommendedName>
        <fullName evidence="4">DUF2306 domain-containing protein</fullName>
    </recommendedName>
</protein>
<evidence type="ECO:0000256" key="1">
    <source>
        <dbReference type="SAM" id="Phobius"/>
    </source>
</evidence>
<keyword evidence="1" id="KW-1133">Transmembrane helix</keyword>
<feature type="transmembrane region" description="Helical" evidence="1">
    <location>
        <begin position="158"/>
        <end position="177"/>
    </location>
</feature>
<dbReference type="EMBL" id="JAOTJC010000008">
    <property type="protein sequence ID" value="MCU7555281.1"/>
    <property type="molecule type" value="Genomic_DNA"/>
</dbReference>
<evidence type="ECO:0008006" key="4">
    <source>
        <dbReference type="Google" id="ProtNLM"/>
    </source>
</evidence>
<name>A0ABT2VSR2_9ALTE</name>
<keyword evidence="3" id="KW-1185">Reference proteome</keyword>
<dbReference type="RefSeq" id="WP_262994763.1">
    <property type="nucleotide sequence ID" value="NZ_JAOTJC010000008.1"/>
</dbReference>
<feature type="transmembrane region" description="Helical" evidence="1">
    <location>
        <begin position="222"/>
        <end position="240"/>
    </location>
</feature>
<feature type="transmembrane region" description="Helical" evidence="1">
    <location>
        <begin position="189"/>
        <end position="210"/>
    </location>
</feature>
<feature type="transmembrane region" description="Helical" evidence="1">
    <location>
        <begin position="95"/>
        <end position="118"/>
    </location>
</feature>
<feature type="transmembrane region" description="Helical" evidence="1">
    <location>
        <begin position="130"/>
        <end position="152"/>
    </location>
</feature>
<organism evidence="2 3">
    <name type="scientific">Alteromonas salexigens</name>
    <dbReference type="NCBI Taxonomy" id="2982530"/>
    <lineage>
        <taxon>Bacteria</taxon>
        <taxon>Pseudomonadati</taxon>
        <taxon>Pseudomonadota</taxon>
        <taxon>Gammaproteobacteria</taxon>
        <taxon>Alteromonadales</taxon>
        <taxon>Alteromonadaceae</taxon>
        <taxon>Alteromonas/Salinimonas group</taxon>
        <taxon>Alteromonas</taxon>
    </lineage>
</organism>
<accession>A0ABT2VSR2</accession>
<sequence>MTIFNDGLLSFYQLLVWLHVAAGGIALVLFWVPIFYTKGSPRHIQSGRLYANCMLFLSLSGAVSALMVIAAPAYFKAGLFDEGADKAAVAAAIRQFMAFLFYLCILVLTNVVYATVVLKVKANVRQLRQWRYQILPAMLLLSALGVLITGVIHSHIMFMIFSLIGLMSTVDIFRYCWRETASRNDWMRAHIGNICGSGIGVYTAFMAFGGRSLFSDLGQWQWVFWIAPAVVGSVLISRAVKHYCVPAPKNVTNPAQSPAASDQIPV</sequence>
<gene>
    <name evidence="2" type="ORF">OCL06_11845</name>
</gene>
<comment type="caution">
    <text evidence="2">The sequence shown here is derived from an EMBL/GenBank/DDBJ whole genome shotgun (WGS) entry which is preliminary data.</text>
</comment>
<dbReference type="Proteomes" id="UP001209257">
    <property type="component" value="Unassembled WGS sequence"/>
</dbReference>
<keyword evidence="1" id="KW-0472">Membrane</keyword>
<keyword evidence="1" id="KW-0812">Transmembrane</keyword>
<feature type="transmembrane region" description="Helical" evidence="1">
    <location>
        <begin position="14"/>
        <end position="37"/>
    </location>
</feature>
<evidence type="ECO:0000313" key="3">
    <source>
        <dbReference type="Proteomes" id="UP001209257"/>
    </source>
</evidence>
<proteinExistence type="predicted"/>
<evidence type="ECO:0000313" key="2">
    <source>
        <dbReference type="EMBL" id="MCU7555281.1"/>
    </source>
</evidence>
<reference evidence="3" key="1">
    <citation type="submission" date="2023-07" db="EMBL/GenBank/DDBJ databases">
        <title>Study on multiphase classification of strain Alteromonas salexigens isolated from the Yellow Sea.</title>
        <authorList>
            <person name="Sun L."/>
        </authorList>
    </citation>
    <scope>NUCLEOTIDE SEQUENCE [LARGE SCALE GENOMIC DNA]</scope>
    <source>
        <strain evidence="3">ASW11-19</strain>
    </source>
</reference>